<reference evidence="2" key="1">
    <citation type="submission" date="2014-12" db="EMBL/GenBank/DDBJ databases">
        <title>Insight into the proteome of Arion vulgaris.</title>
        <authorList>
            <person name="Aradska J."/>
            <person name="Bulat T."/>
            <person name="Smidak R."/>
            <person name="Sarate P."/>
            <person name="Gangsoo J."/>
            <person name="Sialana F."/>
            <person name="Bilban M."/>
            <person name="Lubec G."/>
        </authorList>
    </citation>
    <scope>NUCLEOTIDE SEQUENCE</scope>
    <source>
        <tissue evidence="2">Skin</tissue>
    </source>
</reference>
<comment type="similarity">
    <text evidence="1">Belongs to the eukaryotic ATPase epsilon family.</text>
</comment>
<dbReference type="GO" id="GO:0045259">
    <property type="term" value="C:proton-transporting ATP synthase complex"/>
    <property type="evidence" value="ECO:0007669"/>
    <property type="project" value="InterPro"/>
</dbReference>
<dbReference type="AlphaFoldDB" id="A0A0B6ZAJ6"/>
<gene>
    <name evidence="2" type="primary">ORF54924</name>
</gene>
<evidence type="ECO:0000313" key="2">
    <source>
        <dbReference type="EMBL" id="CEK65407.1"/>
    </source>
</evidence>
<dbReference type="InterPro" id="IPR006721">
    <property type="entry name" value="ATP_synth_F1_esu_mt"/>
</dbReference>
<dbReference type="Gene3D" id="1.10.1620.20">
    <property type="entry name" value="ATP synthase, F1 complex, epsilon subunit superfamily, mitochondrial"/>
    <property type="match status" value="1"/>
</dbReference>
<dbReference type="Pfam" id="PF04627">
    <property type="entry name" value="ATP-synt_Eps"/>
    <property type="match status" value="1"/>
</dbReference>
<dbReference type="InterPro" id="IPR036742">
    <property type="entry name" value="ATP_synth_F1_esu_sf_mt"/>
</dbReference>
<organism evidence="2">
    <name type="scientific">Arion vulgaris</name>
    <dbReference type="NCBI Taxonomy" id="1028688"/>
    <lineage>
        <taxon>Eukaryota</taxon>
        <taxon>Metazoa</taxon>
        <taxon>Spiralia</taxon>
        <taxon>Lophotrochozoa</taxon>
        <taxon>Mollusca</taxon>
        <taxon>Gastropoda</taxon>
        <taxon>Heterobranchia</taxon>
        <taxon>Euthyneura</taxon>
        <taxon>Panpulmonata</taxon>
        <taxon>Eupulmonata</taxon>
        <taxon>Stylommatophora</taxon>
        <taxon>Helicina</taxon>
        <taxon>Arionoidea</taxon>
        <taxon>Arionidae</taxon>
        <taxon>Arion</taxon>
    </lineage>
</organism>
<accession>A0A0B6ZAJ6</accession>
<dbReference type="EMBL" id="HACG01018542">
    <property type="protein sequence ID" value="CEK65407.1"/>
    <property type="molecule type" value="Transcribed_RNA"/>
</dbReference>
<dbReference type="PANTHER" id="PTHR12448">
    <property type="entry name" value="ATP SYNTHASE EPSILON CHAIN, MITOCHONDRIAL"/>
    <property type="match status" value="1"/>
</dbReference>
<proteinExistence type="inferred from homology"/>
<protein>
    <recommendedName>
        <fullName evidence="3">ATP synthase F1 subunit epsilon</fullName>
    </recommendedName>
</protein>
<dbReference type="GO" id="GO:0042776">
    <property type="term" value="P:proton motive force-driven mitochondrial ATP synthesis"/>
    <property type="evidence" value="ECO:0007669"/>
    <property type="project" value="TreeGrafter"/>
</dbReference>
<dbReference type="CDD" id="cd12153">
    <property type="entry name" value="F1-ATPase_epsilon"/>
    <property type="match status" value="1"/>
</dbReference>
<sequence length="65" mass="7246">MTAFWRQVGLNYINYSQICARVVRQVLKEPFKTSSAGRDDSVIKTARWEAGKVTKTALGGAKLTQ</sequence>
<dbReference type="GO" id="GO:0046933">
    <property type="term" value="F:proton-transporting ATP synthase activity, rotational mechanism"/>
    <property type="evidence" value="ECO:0007669"/>
    <property type="project" value="InterPro"/>
</dbReference>
<evidence type="ECO:0000256" key="1">
    <source>
        <dbReference type="ARBA" id="ARBA00009502"/>
    </source>
</evidence>
<dbReference type="SUPFAM" id="SSF48690">
    <property type="entry name" value="Epsilon subunit of mitochondrial F1F0-ATP synthase"/>
    <property type="match status" value="1"/>
</dbReference>
<evidence type="ECO:0008006" key="3">
    <source>
        <dbReference type="Google" id="ProtNLM"/>
    </source>
</evidence>
<name>A0A0B6ZAJ6_9EUPU</name>
<dbReference type="GO" id="GO:0005743">
    <property type="term" value="C:mitochondrial inner membrane"/>
    <property type="evidence" value="ECO:0007669"/>
    <property type="project" value="InterPro"/>
</dbReference>
<dbReference type="PANTHER" id="PTHR12448:SF0">
    <property type="entry name" value="ATP SYNTHASE SUBUNIT EPSILON, MITOCHONDRIAL"/>
    <property type="match status" value="1"/>
</dbReference>